<keyword evidence="2" id="KW-1185">Reference proteome</keyword>
<evidence type="ECO:0000313" key="1">
    <source>
        <dbReference type="EMBL" id="EPJ40125.1"/>
    </source>
</evidence>
<dbReference type="EMBL" id="AOPY01001390">
    <property type="protein sequence ID" value="EPJ40125.1"/>
    <property type="molecule type" value="Genomic_DNA"/>
</dbReference>
<protein>
    <submittedName>
        <fullName evidence="1">Uncharacterized protein</fullName>
    </submittedName>
</protein>
<proteinExistence type="predicted"/>
<dbReference type="HOGENOM" id="CLU_3333320_0_0_11"/>
<dbReference type="Proteomes" id="UP000015001">
    <property type="component" value="Unassembled WGS sequence"/>
</dbReference>
<dbReference type="PATRIC" id="fig|1283301.3.peg.2802"/>
<name>S4MW97_9ACTN</name>
<evidence type="ECO:0000313" key="2">
    <source>
        <dbReference type="Proteomes" id="UP000015001"/>
    </source>
</evidence>
<organism evidence="1 2">
    <name type="scientific">Streptomyces afghaniensis 772</name>
    <dbReference type="NCBI Taxonomy" id="1283301"/>
    <lineage>
        <taxon>Bacteria</taxon>
        <taxon>Bacillati</taxon>
        <taxon>Actinomycetota</taxon>
        <taxon>Actinomycetes</taxon>
        <taxon>Kitasatosporales</taxon>
        <taxon>Streptomycetaceae</taxon>
        <taxon>Streptomyces</taxon>
    </lineage>
</organism>
<sequence length="38" mass="4224">MTAAAAMFCSRWERGPVPWMARATGHVARDLEHLAGRL</sequence>
<dbReference type="AlphaFoldDB" id="S4MW97"/>
<accession>S4MW97</accession>
<reference evidence="1 2" key="1">
    <citation type="submission" date="2013-02" db="EMBL/GenBank/DDBJ databases">
        <title>Draft Genome Sequence of Streptomyces afghaniensis, Which Produces Compounds of the Julimycin B-Complex.</title>
        <authorList>
            <person name="Gruening B.A."/>
            <person name="Praeg A."/>
            <person name="Erxleben A."/>
            <person name="Guenther S."/>
            <person name="Fiedler H.-P."/>
            <person name="Goodfellow M."/>
            <person name="Mueller M."/>
        </authorList>
    </citation>
    <scope>NUCLEOTIDE SEQUENCE [LARGE SCALE GENOMIC DNA]</scope>
    <source>
        <strain evidence="1 2">772</strain>
    </source>
</reference>
<comment type="caution">
    <text evidence="1">The sequence shown here is derived from an EMBL/GenBank/DDBJ whole genome shotgun (WGS) entry which is preliminary data.</text>
</comment>
<gene>
    <name evidence="1" type="ORF">STAFG_2829</name>
</gene>